<dbReference type="PANTHER" id="PTHR43673:SF10">
    <property type="entry name" value="NADH DEHYDROGENASE_NAD(P)H NITROREDUCTASE XCC3605-RELATED"/>
    <property type="match status" value="1"/>
</dbReference>
<keyword evidence="2" id="KW-0560">Oxidoreductase</keyword>
<dbReference type="SUPFAM" id="SSF55469">
    <property type="entry name" value="FMN-dependent nitroreductase-like"/>
    <property type="match status" value="1"/>
</dbReference>
<keyword evidence="5" id="KW-1185">Reference proteome</keyword>
<dbReference type="EMBL" id="JALJRB010000014">
    <property type="protein sequence ID" value="MCJ8501557.1"/>
    <property type="molecule type" value="Genomic_DNA"/>
</dbReference>
<protein>
    <submittedName>
        <fullName evidence="4">Nitroreductase family protein</fullName>
    </submittedName>
</protein>
<proteinExistence type="inferred from homology"/>
<evidence type="ECO:0000256" key="1">
    <source>
        <dbReference type="ARBA" id="ARBA00007118"/>
    </source>
</evidence>
<gene>
    <name evidence="4" type="ORF">MRX98_13300</name>
</gene>
<comment type="caution">
    <text evidence="4">The sequence shown here is derived from an EMBL/GenBank/DDBJ whole genome shotgun (WGS) entry which is preliminary data.</text>
</comment>
<dbReference type="Pfam" id="PF00881">
    <property type="entry name" value="Nitroreductase"/>
    <property type="match status" value="1"/>
</dbReference>
<name>A0AA41R253_9BACT</name>
<dbReference type="PANTHER" id="PTHR43673">
    <property type="entry name" value="NAD(P)H NITROREDUCTASE YDGI-RELATED"/>
    <property type="match status" value="1"/>
</dbReference>
<organism evidence="4 5">
    <name type="scientific">Desulfatitalea alkaliphila</name>
    <dbReference type="NCBI Taxonomy" id="2929485"/>
    <lineage>
        <taxon>Bacteria</taxon>
        <taxon>Pseudomonadati</taxon>
        <taxon>Thermodesulfobacteriota</taxon>
        <taxon>Desulfobacteria</taxon>
        <taxon>Desulfobacterales</taxon>
        <taxon>Desulfosarcinaceae</taxon>
        <taxon>Desulfatitalea</taxon>
    </lineage>
</organism>
<dbReference type="InterPro" id="IPR000415">
    <property type="entry name" value="Nitroreductase-like"/>
</dbReference>
<evidence type="ECO:0000313" key="4">
    <source>
        <dbReference type="EMBL" id="MCJ8501557.1"/>
    </source>
</evidence>
<dbReference type="InterPro" id="IPR029479">
    <property type="entry name" value="Nitroreductase"/>
</dbReference>
<dbReference type="RefSeq" id="WP_246909587.1">
    <property type="nucleotide sequence ID" value="NZ_JALJRB010000014.1"/>
</dbReference>
<comment type="similarity">
    <text evidence="1">Belongs to the nitroreductase family.</text>
</comment>
<dbReference type="Gene3D" id="3.40.109.10">
    <property type="entry name" value="NADH Oxidase"/>
    <property type="match status" value="1"/>
</dbReference>
<accession>A0AA41R253</accession>
<dbReference type="CDD" id="cd02143">
    <property type="entry name" value="nitroreductase_FeS-like"/>
    <property type="match status" value="1"/>
</dbReference>
<feature type="domain" description="Nitroreductase" evidence="3">
    <location>
        <begin position="24"/>
        <end position="208"/>
    </location>
</feature>
<evidence type="ECO:0000256" key="2">
    <source>
        <dbReference type="ARBA" id="ARBA00023002"/>
    </source>
</evidence>
<evidence type="ECO:0000313" key="5">
    <source>
        <dbReference type="Proteomes" id="UP001165427"/>
    </source>
</evidence>
<dbReference type="GO" id="GO:0016491">
    <property type="term" value="F:oxidoreductase activity"/>
    <property type="evidence" value="ECO:0007669"/>
    <property type="project" value="UniProtKB-KW"/>
</dbReference>
<reference evidence="4" key="1">
    <citation type="submission" date="2022-04" db="EMBL/GenBank/DDBJ databases">
        <title>Desulfatitalea alkaliphila sp. nov., a novel anaerobic sulfate-reducing bacterium isolated from terrestrial mud volcano, Taman Peninsula, Russia.</title>
        <authorList>
            <person name="Khomyakova M.A."/>
            <person name="Merkel A.Y."/>
            <person name="Slobodkin A.I."/>
        </authorList>
    </citation>
    <scope>NUCLEOTIDE SEQUENCE</scope>
    <source>
        <strain evidence="4">M08but</strain>
    </source>
</reference>
<dbReference type="Proteomes" id="UP001165427">
    <property type="component" value="Unassembled WGS sequence"/>
</dbReference>
<evidence type="ECO:0000259" key="3">
    <source>
        <dbReference type="Pfam" id="PF00881"/>
    </source>
</evidence>
<dbReference type="AlphaFoldDB" id="A0AA41R253"/>
<sequence length="227" mass="25679">MDAENFEPVGVPVQYEPDDFMRFIRQRRSHRHFKSKAVPKKIIQQLIEAARYAPTGSNVQSVEIIVVEDAHRKRILSDLSVDFFAEAGAKAAEQLRTMPVESRTPARLQLEKMVRYRNNMLQAKSVGYDPIFHQAPVVLMFHSPLETTTPKDNCVIASTTVGLFARTLGLESTYIGLLEIAARSYPPLAEAIGLPTGHQVQSVLITGYPKLKFLRHVDRNPIKVRWD</sequence>